<feature type="domain" description="C3H1-type" evidence="5">
    <location>
        <begin position="51"/>
        <end position="79"/>
    </location>
</feature>
<evidence type="ECO:0000256" key="2">
    <source>
        <dbReference type="ARBA" id="ARBA00022771"/>
    </source>
</evidence>
<dbReference type="PROSITE" id="PS50103">
    <property type="entry name" value="ZF_C3H1"/>
    <property type="match status" value="1"/>
</dbReference>
<evidence type="ECO:0000256" key="3">
    <source>
        <dbReference type="ARBA" id="ARBA00022833"/>
    </source>
</evidence>
<dbReference type="InterPro" id="IPR000571">
    <property type="entry name" value="Znf_CCCH"/>
</dbReference>
<accession>A0A1Y1KDS8</accession>
<organism evidence="6">
    <name type="scientific">Photinus pyralis</name>
    <name type="common">Common eastern firefly</name>
    <name type="synonym">Lampyris pyralis</name>
    <dbReference type="NCBI Taxonomy" id="7054"/>
    <lineage>
        <taxon>Eukaryota</taxon>
        <taxon>Metazoa</taxon>
        <taxon>Ecdysozoa</taxon>
        <taxon>Arthropoda</taxon>
        <taxon>Hexapoda</taxon>
        <taxon>Insecta</taxon>
        <taxon>Pterygota</taxon>
        <taxon>Neoptera</taxon>
        <taxon>Endopterygota</taxon>
        <taxon>Coleoptera</taxon>
        <taxon>Polyphaga</taxon>
        <taxon>Elateriformia</taxon>
        <taxon>Elateroidea</taxon>
        <taxon>Lampyridae</taxon>
        <taxon>Lampyrinae</taxon>
        <taxon>Photinus</taxon>
    </lineage>
</organism>
<sequence length="169" mass="20358">MGWRYYCDYCDKTFKDDLEARKKHLTSSLHIKLRKLHYEQHRDPRAILAEESTKTSCRRYIQHGECQFAGNCKYTHYSSEDLWKLKQRIAMEDYEAACRTQEMPEVATLESWVEKYNREHSKTIKTRPDSVEVHWSYPEYLECRTDLPPSLKKFKPEDFKDCQFGEWGV</sequence>
<reference evidence="6" key="1">
    <citation type="journal article" date="2016" name="Sci. Rep.">
        <title>Molecular characterization of firefly nuptial gifts: a multi-omics approach sheds light on postcopulatory sexual selection.</title>
        <authorList>
            <person name="Al-Wathiqui N."/>
            <person name="Fallon T.R."/>
            <person name="South A."/>
            <person name="Weng J.K."/>
            <person name="Lewis S.M."/>
        </authorList>
    </citation>
    <scope>NUCLEOTIDE SEQUENCE</scope>
</reference>
<dbReference type="PANTHER" id="PTHR16465:SF0">
    <property type="entry name" value="ZINC FINGER MATRIN-TYPE PROTEIN 5"/>
    <property type="match status" value="1"/>
</dbReference>
<dbReference type="GO" id="GO:0005689">
    <property type="term" value="C:U12-type spliceosomal complex"/>
    <property type="evidence" value="ECO:0007669"/>
    <property type="project" value="TreeGrafter"/>
</dbReference>
<evidence type="ECO:0000256" key="1">
    <source>
        <dbReference type="ARBA" id="ARBA00022723"/>
    </source>
</evidence>
<dbReference type="InterPro" id="IPR036236">
    <property type="entry name" value="Znf_C2H2_sf"/>
</dbReference>
<dbReference type="Pfam" id="PF06220">
    <property type="entry name" value="zf-U1"/>
    <property type="match status" value="1"/>
</dbReference>
<dbReference type="Gene3D" id="3.30.160.60">
    <property type="entry name" value="Classic Zinc Finger"/>
    <property type="match status" value="1"/>
</dbReference>
<dbReference type="SUPFAM" id="SSF57667">
    <property type="entry name" value="beta-beta-alpha zinc fingers"/>
    <property type="match status" value="1"/>
</dbReference>
<dbReference type="PANTHER" id="PTHR16465">
    <property type="entry name" value="NUCLEASE-RELATED"/>
    <property type="match status" value="1"/>
</dbReference>
<keyword evidence="1 4" id="KW-0479">Metal-binding</keyword>
<dbReference type="SUPFAM" id="SSF90229">
    <property type="entry name" value="CCCH zinc finger"/>
    <property type="match status" value="1"/>
</dbReference>
<dbReference type="AlphaFoldDB" id="A0A1Y1KDS8"/>
<dbReference type="InterPro" id="IPR036855">
    <property type="entry name" value="Znf_CCCH_sf"/>
</dbReference>
<keyword evidence="2 4" id="KW-0863">Zinc-finger</keyword>
<dbReference type="EMBL" id="GEZM01089294">
    <property type="protein sequence ID" value="JAV57556.1"/>
    <property type="molecule type" value="Transcribed_RNA"/>
</dbReference>
<proteinExistence type="predicted"/>
<keyword evidence="3 4" id="KW-0862">Zinc</keyword>
<evidence type="ECO:0000313" key="6">
    <source>
        <dbReference type="EMBL" id="JAV57556.1"/>
    </source>
</evidence>
<evidence type="ECO:0000259" key="5">
    <source>
        <dbReference type="PROSITE" id="PS50103"/>
    </source>
</evidence>
<dbReference type="EMBL" id="GEZM01089293">
    <property type="protein sequence ID" value="JAV57557.1"/>
    <property type="molecule type" value="Transcribed_RNA"/>
</dbReference>
<dbReference type="GO" id="GO:0008270">
    <property type="term" value="F:zinc ion binding"/>
    <property type="evidence" value="ECO:0007669"/>
    <property type="project" value="UniProtKB-KW"/>
</dbReference>
<feature type="zinc finger region" description="C3H1-type" evidence="4">
    <location>
        <begin position="51"/>
        <end position="79"/>
    </location>
</feature>
<name>A0A1Y1KDS8_PHOPY</name>
<evidence type="ECO:0000256" key="4">
    <source>
        <dbReference type="PROSITE-ProRule" id="PRU00723"/>
    </source>
</evidence>
<protein>
    <recommendedName>
        <fullName evidence="5">C3H1-type domain-containing protein</fullName>
    </recommendedName>
</protein>
<dbReference type="InterPro" id="IPR013085">
    <property type="entry name" value="U1-CZ_Znf_C2H2"/>
</dbReference>